<dbReference type="PANTHER" id="PTHR36172">
    <property type="match status" value="1"/>
</dbReference>
<proteinExistence type="predicted"/>
<reference evidence="7 8" key="1">
    <citation type="journal article" date="2012" name="Environ. Microbiol.">
        <title>Complete genome of Candidatus Chloracidobacterium thermophilum, a chlorophyll-based photoheterotroph belonging to the phylum Acidobacteria.</title>
        <authorList>
            <person name="Garcia Costas A.M."/>
            <person name="Liu Z."/>
            <person name="Tomsho L.P."/>
            <person name="Schuster S.C."/>
            <person name="Ward D.M."/>
            <person name="Bryant D.A."/>
        </authorList>
    </citation>
    <scope>NUCLEOTIDE SEQUENCE [LARGE SCALE GENOMIC DNA]</scope>
    <source>
        <strain evidence="7 8">B</strain>
    </source>
</reference>
<keyword evidence="3" id="KW-0238">DNA-binding</keyword>
<gene>
    <name evidence="7" type="ordered locus">Cabther_A0481</name>
</gene>
<dbReference type="GO" id="GO:0046872">
    <property type="term" value="F:metal ion binding"/>
    <property type="evidence" value="ECO:0007669"/>
    <property type="project" value="UniProtKB-KW"/>
</dbReference>
<evidence type="ECO:0000313" key="8">
    <source>
        <dbReference type="Proteomes" id="UP000006791"/>
    </source>
</evidence>
<dbReference type="EMBL" id="CP002514">
    <property type="protein sequence ID" value="AEP11242.1"/>
    <property type="molecule type" value="Genomic_DNA"/>
</dbReference>
<evidence type="ECO:0000256" key="1">
    <source>
        <dbReference type="ARBA" id="ARBA00022723"/>
    </source>
</evidence>
<keyword evidence="8" id="KW-1185">Reference proteome</keyword>
<evidence type="ECO:0000256" key="4">
    <source>
        <dbReference type="SAM" id="MobiDB-lite"/>
    </source>
</evidence>
<feature type="domain" description="Cas12f1-like TNB" evidence="5">
    <location>
        <begin position="420"/>
        <end position="483"/>
    </location>
</feature>
<dbReference type="Pfam" id="PF07282">
    <property type="entry name" value="Cas12f1-like_TNB"/>
    <property type="match status" value="1"/>
</dbReference>
<dbReference type="STRING" id="981222.Cabther_A0481"/>
<dbReference type="NCBIfam" id="NF040570">
    <property type="entry name" value="guided_TnpB"/>
    <property type="match status" value="1"/>
</dbReference>
<keyword evidence="2" id="KW-0862">Zinc</keyword>
<dbReference type="InterPro" id="IPR021027">
    <property type="entry name" value="Transposase_put_HTH"/>
</dbReference>
<feature type="domain" description="Transposase putative helix-turn-helix" evidence="6">
    <location>
        <begin position="142"/>
        <end position="178"/>
    </location>
</feature>
<dbReference type="KEGG" id="ctm:Cabther_A0481"/>
<feature type="region of interest" description="Disordered" evidence="4">
    <location>
        <begin position="1"/>
        <end position="27"/>
    </location>
</feature>
<dbReference type="GO" id="GO:0003677">
    <property type="term" value="F:DNA binding"/>
    <property type="evidence" value="ECO:0007669"/>
    <property type="project" value="UniProtKB-KW"/>
</dbReference>
<dbReference type="InterPro" id="IPR010095">
    <property type="entry name" value="Cas12f1-like_TNB"/>
</dbReference>
<evidence type="ECO:0000256" key="2">
    <source>
        <dbReference type="ARBA" id="ARBA00022833"/>
    </source>
</evidence>
<dbReference type="Pfam" id="PF12323">
    <property type="entry name" value="HTH_OrfB_IS605"/>
    <property type="match status" value="1"/>
</dbReference>
<accession>G2LI26</accession>
<dbReference type="AlphaFoldDB" id="G2LI26"/>
<evidence type="ECO:0000256" key="3">
    <source>
        <dbReference type="ARBA" id="ARBA00023125"/>
    </source>
</evidence>
<name>G2LI26_CHLTF</name>
<dbReference type="HOGENOM" id="CLU_029254_3_1_0"/>
<sequence>MTSTATSKRQEKSNESFCTPESAVEDRNQTWRDKLQDWLTSILEPKWSERLAAVSTSKDQSSLPYWNESVQEMSEQLWSLTGIDSAGLDLSSLSGTAINTGAKSWFSMTITFLPNRNWLRISSPSCTASVVGSTDLGSIGLQSRKIRIYPEPALAKVWKQWQAACRYCYNQGIAYQRQYGAPKTARKLRDIILRSDLPQWVKDTPCHIKQNAVVEAWLAFRRSKDARFRSVRDRSHTLQFNAGNFRNGTWYPKITRGLTFRASEEIPGEWTRGTELMRVKDRWYAIFPEPVNEQCSLAKGGIALDPGVRSFFTGFDGTGFVDIAKGDFGRIARLCYHLDALQSRLSKVPRLKRRRMRQAAFRLREKIRDLVDECHRKVAAFLTDNYRLIFLPTFESARMVAKAGRKFGSKTARAMLTWAHYRFKQFLKFQAKKKNVVVVEVSEAYTSKTCTKCGHIHTKLGGAKVFRCPKCNHRLPRDWQGALGVMLRALRDTAILFRNGQDAIASPLSSNVQQCSA</sequence>
<dbReference type="PANTHER" id="PTHR36172:SF1">
    <property type="entry name" value="RESOLVASE-RELATED"/>
    <property type="match status" value="1"/>
</dbReference>
<dbReference type="Proteomes" id="UP000006791">
    <property type="component" value="Chromosome 1"/>
</dbReference>
<evidence type="ECO:0000313" key="7">
    <source>
        <dbReference type="EMBL" id="AEP11242.1"/>
    </source>
</evidence>
<dbReference type="InterPro" id="IPR051491">
    <property type="entry name" value="Recombinase/Transposase-rel"/>
</dbReference>
<protein>
    <submittedName>
        <fullName evidence="7">Transposase, IS605 OrfB family, central region</fullName>
    </submittedName>
</protein>
<evidence type="ECO:0000259" key="6">
    <source>
        <dbReference type="Pfam" id="PF12323"/>
    </source>
</evidence>
<keyword evidence="1" id="KW-0479">Metal-binding</keyword>
<evidence type="ECO:0000259" key="5">
    <source>
        <dbReference type="Pfam" id="PF07282"/>
    </source>
</evidence>
<organism evidence="7 8">
    <name type="scientific">Chloracidobacterium thermophilum (strain B)</name>
    <dbReference type="NCBI Taxonomy" id="981222"/>
    <lineage>
        <taxon>Bacteria</taxon>
        <taxon>Pseudomonadati</taxon>
        <taxon>Acidobacteriota</taxon>
        <taxon>Terriglobia</taxon>
        <taxon>Terriglobales</taxon>
        <taxon>Acidobacteriaceae</taxon>
        <taxon>Chloracidobacterium</taxon>
    </lineage>
</organism>